<dbReference type="Gene3D" id="3.40.50.300">
    <property type="entry name" value="P-loop containing nucleotide triphosphate hydrolases"/>
    <property type="match status" value="1"/>
</dbReference>
<dbReference type="PRINTS" id="PR01100">
    <property type="entry name" value="SHIKIMTKNASE"/>
</dbReference>
<accession>A0A378X437</accession>
<dbReference type="EMBL" id="UGRU01000001">
    <property type="protein sequence ID" value="SUA47411.1"/>
    <property type="molecule type" value="Genomic_DNA"/>
</dbReference>
<dbReference type="Proteomes" id="UP000255082">
    <property type="component" value="Unassembled WGS sequence"/>
</dbReference>
<proteinExistence type="predicted"/>
<dbReference type="InterPro" id="IPR027417">
    <property type="entry name" value="P-loop_NTPase"/>
</dbReference>
<evidence type="ECO:0000313" key="1">
    <source>
        <dbReference type="EMBL" id="SUA47411.1"/>
    </source>
</evidence>
<sequence length="184" mass="20754">MAATDTDEQGVIIRMHRSRVILLCGITGSGKTVLAKALADKGFTRLSVDEEVFRRHGRYGIDYPHDTYFEKERPVVDDIRNQLAAEIAAGHDVVLDHGLWLRPDRDAWREFAQSLGAEALLVYLPVDKDELLRRLDERNQREDANALEVTPEALDDFFARFDPPEPDEHAVIYTGGDPAATILE</sequence>
<dbReference type="AlphaFoldDB" id="A0A378X437"/>
<gene>
    <name evidence="1" type="ORF">NCTC13184_05952</name>
</gene>
<dbReference type="RefSeq" id="WP_220185788.1">
    <property type="nucleotide sequence ID" value="NZ_JAJFOE010000003.1"/>
</dbReference>
<organism evidence="1 2">
    <name type="scientific">Nocardia africana</name>
    <dbReference type="NCBI Taxonomy" id="134964"/>
    <lineage>
        <taxon>Bacteria</taxon>
        <taxon>Bacillati</taxon>
        <taxon>Actinomycetota</taxon>
        <taxon>Actinomycetes</taxon>
        <taxon>Mycobacteriales</taxon>
        <taxon>Nocardiaceae</taxon>
        <taxon>Nocardia</taxon>
    </lineage>
</organism>
<reference evidence="1 2" key="1">
    <citation type="submission" date="2018-06" db="EMBL/GenBank/DDBJ databases">
        <authorList>
            <consortium name="Pathogen Informatics"/>
            <person name="Doyle S."/>
        </authorList>
    </citation>
    <scope>NUCLEOTIDE SEQUENCE [LARGE SCALE GENOMIC DNA]</scope>
    <source>
        <strain evidence="1 2">NCTC13184</strain>
    </source>
</reference>
<dbReference type="GO" id="GO:0016787">
    <property type="term" value="F:hydrolase activity"/>
    <property type="evidence" value="ECO:0007669"/>
    <property type="project" value="UniProtKB-KW"/>
</dbReference>
<evidence type="ECO:0000313" key="2">
    <source>
        <dbReference type="Proteomes" id="UP000255082"/>
    </source>
</evidence>
<name>A0A378X437_9NOCA</name>
<dbReference type="Pfam" id="PF13671">
    <property type="entry name" value="AAA_33"/>
    <property type="match status" value="1"/>
</dbReference>
<keyword evidence="1" id="KW-0378">Hydrolase</keyword>
<protein>
    <submittedName>
        <fullName evidence="1">Nucleoside triphosphate hydrolase domain-containing protein</fullName>
    </submittedName>
</protein>
<dbReference type="SUPFAM" id="SSF52540">
    <property type="entry name" value="P-loop containing nucleoside triphosphate hydrolases"/>
    <property type="match status" value="1"/>
</dbReference>